<sequence length="323" mass="34857">MTERFALIHNPRSRRNGREDGTFRKRAARALGALFVHSATRTSLPDIVADLARREVGVIAIDGGDGTVSDVMSAIYRFYPADSLPALVVLPSGNTNLIAADVGFGLRGSAALERLTALARDGHLRRHTARRDALTVRWSDPARPATLGMFHGAAAFTRGIRIAHRPVLLNRFSHDLAVGMAIASSVGRLLLRSTRRKWLAGDPVTLTVGQDAPRTLDCFLFLATTLRCLPGGMWPFTSHNGAGLSYLNVHAFPERLAAATWSSLRGDPGAWMDASPSYDRGRTDRLGLRIGADFVLDGETLDSGPDGQTFLSAGPAFDFIRGS</sequence>
<proteinExistence type="predicted"/>
<accession>A0A7W4I4M6</accession>
<dbReference type="GO" id="GO:0016301">
    <property type="term" value="F:kinase activity"/>
    <property type="evidence" value="ECO:0007669"/>
    <property type="project" value="UniProtKB-KW"/>
</dbReference>
<keyword evidence="2" id="KW-0808">Transferase</keyword>
<comment type="caution">
    <text evidence="2">The sequence shown here is derived from an EMBL/GenBank/DDBJ whole genome shotgun (WGS) entry which is preliminary data.</text>
</comment>
<dbReference type="InterPro" id="IPR016064">
    <property type="entry name" value="NAD/diacylglycerol_kinase_sf"/>
</dbReference>
<dbReference type="InterPro" id="IPR001206">
    <property type="entry name" value="Diacylglycerol_kinase_cat_dom"/>
</dbReference>
<dbReference type="SUPFAM" id="SSF111331">
    <property type="entry name" value="NAD kinase/diacylglycerol kinase-like"/>
    <property type="match status" value="1"/>
</dbReference>
<dbReference type="Gene3D" id="3.40.50.10330">
    <property type="entry name" value="Probable inorganic polyphosphate/atp-NAD kinase, domain 1"/>
    <property type="match status" value="1"/>
</dbReference>
<evidence type="ECO:0000313" key="2">
    <source>
        <dbReference type="EMBL" id="MBB2155986.1"/>
    </source>
</evidence>
<feature type="domain" description="DAGKc" evidence="1">
    <location>
        <begin position="1"/>
        <end position="141"/>
    </location>
</feature>
<keyword evidence="2" id="KW-0418">Kinase</keyword>
<dbReference type="AlphaFoldDB" id="A0A7W4I4M6"/>
<dbReference type="EMBL" id="JABEQG010000008">
    <property type="protein sequence ID" value="MBB2155986.1"/>
    <property type="molecule type" value="Genomic_DNA"/>
</dbReference>
<dbReference type="RefSeq" id="WP_183115649.1">
    <property type="nucleotide sequence ID" value="NZ_JABEQG010000008.1"/>
</dbReference>
<gene>
    <name evidence="2" type="ORF">HLH33_06635</name>
</gene>
<dbReference type="Proteomes" id="UP000550787">
    <property type="component" value="Unassembled WGS sequence"/>
</dbReference>
<dbReference type="PROSITE" id="PS50146">
    <property type="entry name" value="DAGK"/>
    <property type="match status" value="1"/>
</dbReference>
<evidence type="ECO:0000259" key="1">
    <source>
        <dbReference type="PROSITE" id="PS50146"/>
    </source>
</evidence>
<organism evidence="2 3">
    <name type="scientific">Gluconacetobacter diazotrophicus</name>
    <name type="common">Acetobacter diazotrophicus</name>
    <dbReference type="NCBI Taxonomy" id="33996"/>
    <lineage>
        <taxon>Bacteria</taxon>
        <taxon>Pseudomonadati</taxon>
        <taxon>Pseudomonadota</taxon>
        <taxon>Alphaproteobacteria</taxon>
        <taxon>Acetobacterales</taxon>
        <taxon>Acetobacteraceae</taxon>
        <taxon>Gluconacetobacter</taxon>
    </lineage>
</organism>
<name>A0A7W4I4M6_GLUDI</name>
<dbReference type="Pfam" id="PF00781">
    <property type="entry name" value="DAGK_cat"/>
    <property type="match status" value="1"/>
</dbReference>
<evidence type="ECO:0000313" key="3">
    <source>
        <dbReference type="Proteomes" id="UP000550787"/>
    </source>
</evidence>
<dbReference type="InterPro" id="IPR017438">
    <property type="entry name" value="ATP-NAD_kinase_N"/>
</dbReference>
<reference evidence="2 3" key="1">
    <citation type="submission" date="2020-04" db="EMBL/GenBank/DDBJ databases">
        <title>Description of novel Gluconacetobacter.</title>
        <authorList>
            <person name="Sombolestani A."/>
        </authorList>
    </citation>
    <scope>NUCLEOTIDE SEQUENCE [LARGE SCALE GENOMIC DNA]</scope>
    <source>
        <strain evidence="2 3">LMG 7603</strain>
    </source>
</reference>
<protein>
    <submittedName>
        <fullName evidence="2">Diacylglycerol kinase</fullName>
    </submittedName>
</protein>